<comment type="similarity">
    <text evidence="2">Belongs to the polysaccharide synthase family.</text>
</comment>
<name>A0A2A9CPW6_9ACTN</name>
<protein>
    <submittedName>
        <fullName evidence="8">PST family polysaccharide transporter</fullName>
    </submittedName>
</protein>
<evidence type="ECO:0000256" key="6">
    <source>
        <dbReference type="ARBA" id="ARBA00023136"/>
    </source>
</evidence>
<feature type="transmembrane region" description="Helical" evidence="7">
    <location>
        <begin position="410"/>
        <end position="431"/>
    </location>
</feature>
<feature type="transmembrane region" description="Helical" evidence="7">
    <location>
        <begin position="143"/>
        <end position="163"/>
    </location>
</feature>
<evidence type="ECO:0000256" key="7">
    <source>
        <dbReference type="SAM" id="Phobius"/>
    </source>
</evidence>
<accession>A0A2A9CPW6</accession>
<proteinExistence type="inferred from homology"/>
<comment type="subcellular location">
    <subcellularLocation>
        <location evidence="1">Cell membrane</location>
        <topology evidence="1">Multi-pass membrane protein</topology>
    </subcellularLocation>
</comment>
<feature type="transmembrane region" description="Helical" evidence="7">
    <location>
        <begin position="169"/>
        <end position="194"/>
    </location>
</feature>
<feature type="transmembrane region" description="Helical" evidence="7">
    <location>
        <begin position="443"/>
        <end position="463"/>
    </location>
</feature>
<dbReference type="PANTHER" id="PTHR30250">
    <property type="entry name" value="PST FAMILY PREDICTED COLANIC ACID TRANSPORTER"/>
    <property type="match status" value="1"/>
</dbReference>
<dbReference type="AlphaFoldDB" id="A0A2A9CPW6"/>
<evidence type="ECO:0000313" key="9">
    <source>
        <dbReference type="Proteomes" id="UP000226079"/>
    </source>
</evidence>
<evidence type="ECO:0000256" key="5">
    <source>
        <dbReference type="ARBA" id="ARBA00022989"/>
    </source>
</evidence>
<evidence type="ECO:0000256" key="2">
    <source>
        <dbReference type="ARBA" id="ARBA00007430"/>
    </source>
</evidence>
<feature type="transmembrane region" description="Helical" evidence="7">
    <location>
        <begin position="365"/>
        <end position="398"/>
    </location>
</feature>
<dbReference type="InterPro" id="IPR050833">
    <property type="entry name" value="Poly_Biosynth_Transport"/>
</dbReference>
<dbReference type="Proteomes" id="UP000226079">
    <property type="component" value="Unassembled WGS sequence"/>
</dbReference>
<dbReference type="OrthoDB" id="9770347at2"/>
<evidence type="ECO:0000313" key="8">
    <source>
        <dbReference type="EMBL" id="PFG15652.1"/>
    </source>
</evidence>
<dbReference type="EMBL" id="PDJC01000001">
    <property type="protein sequence ID" value="PFG15652.1"/>
    <property type="molecule type" value="Genomic_DNA"/>
</dbReference>
<dbReference type="GO" id="GO:0005886">
    <property type="term" value="C:plasma membrane"/>
    <property type="evidence" value="ECO:0007669"/>
    <property type="project" value="UniProtKB-SubCell"/>
</dbReference>
<keyword evidence="6 7" id="KW-0472">Membrane</keyword>
<dbReference type="RefSeq" id="WP_098459265.1">
    <property type="nucleotide sequence ID" value="NZ_PDJC01000001.1"/>
</dbReference>
<organism evidence="8 9">
    <name type="scientific">Propionicimonas paludicola</name>
    <dbReference type="NCBI Taxonomy" id="185243"/>
    <lineage>
        <taxon>Bacteria</taxon>
        <taxon>Bacillati</taxon>
        <taxon>Actinomycetota</taxon>
        <taxon>Actinomycetes</taxon>
        <taxon>Propionibacteriales</taxon>
        <taxon>Nocardioidaceae</taxon>
        <taxon>Propionicimonas</taxon>
    </lineage>
</organism>
<keyword evidence="3" id="KW-1003">Cell membrane</keyword>
<evidence type="ECO:0000256" key="1">
    <source>
        <dbReference type="ARBA" id="ARBA00004651"/>
    </source>
</evidence>
<keyword evidence="9" id="KW-1185">Reference proteome</keyword>
<keyword evidence="5 7" id="KW-1133">Transmembrane helix</keyword>
<keyword evidence="4 7" id="KW-0812">Transmembrane</keyword>
<feature type="transmembrane region" description="Helical" evidence="7">
    <location>
        <begin position="81"/>
        <end position="108"/>
    </location>
</feature>
<dbReference type="Pfam" id="PF13440">
    <property type="entry name" value="Polysacc_synt_3"/>
    <property type="match status" value="1"/>
</dbReference>
<feature type="transmembrane region" description="Helical" evidence="7">
    <location>
        <begin position="324"/>
        <end position="345"/>
    </location>
</feature>
<dbReference type="CDD" id="cd13127">
    <property type="entry name" value="MATE_tuaB_like"/>
    <property type="match status" value="1"/>
</dbReference>
<feature type="transmembrane region" description="Helical" evidence="7">
    <location>
        <begin position="114"/>
        <end position="131"/>
    </location>
</feature>
<dbReference type="PANTHER" id="PTHR30250:SF10">
    <property type="entry name" value="LIPOPOLYSACCHARIDE BIOSYNTHESIS PROTEIN WZXC"/>
    <property type="match status" value="1"/>
</dbReference>
<feature type="transmembrane region" description="Helical" evidence="7">
    <location>
        <begin position="289"/>
        <end position="312"/>
    </location>
</feature>
<evidence type="ECO:0000256" key="4">
    <source>
        <dbReference type="ARBA" id="ARBA00022692"/>
    </source>
</evidence>
<sequence length="483" mass="50908">MSLGRVAARGAGTVMAGQLARVVLQVASVAILTRLIDPTDYGLFTAGMLLVGFGEVFRDFGLSTAAIQAKELSTGQRDTLFWLNVALGAALSAAMALLAPLAAWWFGAPQLTDLARLLGLVFLLNGAVAQYRASLNRTMRFNALVVSDLGANLVGVGVAVAMAANGWSYWSLVGQSLAGGVALLLLTGFQAGWLPGRPRRGTGVRAMVRYGAALVASQFISYLNNNFDNMVIGTRMGLEPLGLYSRAYQLLMRTVNQFRVPTTTVALPVLSRLDGRDRNDAFVLAGQKALGYAIVPLIAVAGATAVPIVAIFTGPKFQAIATPFAILAVASAFQTVAYVGYWVYLARGLTKHLLTYSLIGLVGRALGILIGSSWGIVGVAIGFAVSEALLWPISIWWLSRYTPMPVRSLYAGAFRVLGVAAVAGVAGYYAVGASAALPSIVQLIIGVVVVGLGYLAAAVIPAFRRDYQEMISFARMALPQRAG</sequence>
<evidence type="ECO:0000256" key="3">
    <source>
        <dbReference type="ARBA" id="ARBA00022475"/>
    </source>
</evidence>
<gene>
    <name evidence="8" type="ORF">ATK74_0172</name>
</gene>
<reference evidence="8 9" key="1">
    <citation type="submission" date="2017-10" db="EMBL/GenBank/DDBJ databases">
        <title>Sequencing the genomes of 1000 actinobacteria strains.</title>
        <authorList>
            <person name="Klenk H.-P."/>
        </authorList>
    </citation>
    <scope>NUCLEOTIDE SEQUENCE [LARGE SCALE GENOMIC DNA]</scope>
    <source>
        <strain evidence="8 9">DSM 15597</strain>
    </source>
</reference>
<comment type="caution">
    <text evidence="8">The sequence shown here is derived from an EMBL/GenBank/DDBJ whole genome shotgun (WGS) entry which is preliminary data.</text>
</comment>